<evidence type="ECO:0000256" key="5">
    <source>
        <dbReference type="ARBA" id="ARBA00023004"/>
    </source>
</evidence>
<protein>
    <recommendedName>
        <fullName evidence="7">Peroxidase</fullName>
        <ecNumber evidence="7">1.11.1.-</ecNumber>
    </recommendedName>
</protein>
<evidence type="ECO:0000259" key="8">
    <source>
        <dbReference type="PROSITE" id="PS50873"/>
    </source>
</evidence>
<keyword evidence="3" id="KW-0479">Metal-binding</keyword>
<sequence>MPTLAHSLVFLTFLTGLYAYTWPSNIDYLEGVMYQQAGYRRFGIIDGVSPCSFSSDGAGRQAAAEWVRTAFHDIITHNAAEGTGGMDASIMYEMDRPENPGSAFNATMNFLINFYNIQTSMADLFALGVHVSVRSCGGPRIDMRGGRIDATSAGLAGVPEPTDDLDTIVTQFATAGFNTTEMIQMVACGHTLGGVHGVDFPDITGDNNSTNFVHFDSTFSSFDSAIATDYLDGTTENPLVVGPKGSNSDLLVFGADGNVTMKSISDASTFANTCQAILQRMIEVVPSSVTLSEIIDPIPIKPVAIQMTFDSNGTLTFTGEIRVLISNRNDTDLSVKLHYADHDGNIPSNNTISTSAIAYSTGYGFDAEFRFYAFSAPVPNGISSFNISVLPSSGGEEMYDNGGPGYPIQDNIVFLHDHSCLVQETDVNGNWNLTAVAAVRNEALLANPSFGVVVKTERIGIPVPSLAVESSAMEVWNTDAYDSFTLYTGHFSLPIPSWSTTFDVTVGEHSDSFKSSGGLPGTCS</sequence>
<dbReference type="PROSITE" id="PS50873">
    <property type="entry name" value="PEROXIDASE_4"/>
    <property type="match status" value="1"/>
</dbReference>
<keyword evidence="4 7" id="KW-0560">Oxidoreductase</keyword>
<evidence type="ECO:0000313" key="10">
    <source>
        <dbReference type="Proteomes" id="UP001175227"/>
    </source>
</evidence>
<dbReference type="AlphaFoldDB" id="A0AA39UAI6"/>
<dbReference type="PANTHER" id="PTHR31356:SF53">
    <property type="entry name" value="HEME PEROXIDASE"/>
    <property type="match status" value="1"/>
</dbReference>
<comment type="caution">
    <text evidence="9">The sequence shown here is derived from an EMBL/GenBank/DDBJ whole genome shotgun (WGS) entry which is preliminary data.</text>
</comment>
<dbReference type="Gene3D" id="1.10.520.10">
    <property type="match status" value="1"/>
</dbReference>
<dbReference type="InterPro" id="IPR002016">
    <property type="entry name" value="Haem_peroxidase"/>
</dbReference>
<feature type="domain" description="Plant heme peroxidase family profile" evidence="8">
    <location>
        <begin position="120"/>
        <end position="329"/>
    </location>
</feature>
<dbReference type="Proteomes" id="UP001175227">
    <property type="component" value="Unassembled WGS sequence"/>
</dbReference>
<evidence type="ECO:0000256" key="6">
    <source>
        <dbReference type="RuleBase" id="RU004241"/>
    </source>
</evidence>
<evidence type="ECO:0000256" key="3">
    <source>
        <dbReference type="ARBA" id="ARBA00022723"/>
    </source>
</evidence>
<evidence type="ECO:0000256" key="2">
    <source>
        <dbReference type="ARBA" id="ARBA00022617"/>
    </source>
</evidence>
<name>A0AA39UAI6_9AGAR</name>
<comment type="similarity">
    <text evidence="6">Belongs to the peroxidase family.</text>
</comment>
<dbReference type="EMBL" id="JAUEPR010000049">
    <property type="protein sequence ID" value="KAK0471600.1"/>
    <property type="molecule type" value="Genomic_DNA"/>
</dbReference>
<dbReference type="GO" id="GO:0020037">
    <property type="term" value="F:heme binding"/>
    <property type="evidence" value="ECO:0007669"/>
    <property type="project" value="UniProtKB-UniRule"/>
</dbReference>
<evidence type="ECO:0000313" key="9">
    <source>
        <dbReference type="EMBL" id="KAK0471600.1"/>
    </source>
</evidence>
<keyword evidence="7" id="KW-0732">Signal</keyword>
<keyword evidence="5" id="KW-0408">Iron</keyword>
<dbReference type="PANTHER" id="PTHR31356">
    <property type="entry name" value="THYLAKOID LUMENAL 29 KDA PROTEIN, CHLOROPLASTIC-RELATED"/>
    <property type="match status" value="1"/>
</dbReference>
<accession>A0AA39UAI6</accession>
<dbReference type="SUPFAM" id="SSF48113">
    <property type="entry name" value="Heme-dependent peroxidases"/>
    <property type="match status" value="1"/>
</dbReference>
<evidence type="ECO:0000256" key="7">
    <source>
        <dbReference type="RuleBase" id="RU363051"/>
    </source>
</evidence>
<dbReference type="GO" id="GO:0004601">
    <property type="term" value="F:peroxidase activity"/>
    <property type="evidence" value="ECO:0007669"/>
    <property type="project" value="UniProtKB-KW"/>
</dbReference>
<evidence type="ECO:0000256" key="4">
    <source>
        <dbReference type="ARBA" id="ARBA00023002"/>
    </source>
</evidence>
<feature type="signal peptide" evidence="7">
    <location>
        <begin position="1"/>
        <end position="19"/>
    </location>
</feature>
<feature type="chain" id="PRO_5041489417" description="Peroxidase" evidence="7">
    <location>
        <begin position="20"/>
        <end position="524"/>
    </location>
</feature>
<proteinExistence type="inferred from homology"/>
<gene>
    <name evidence="9" type="ORF">IW261DRAFT_1511476</name>
</gene>
<dbReference type="GO" id="GO:0000302">
    <property type="term" value="P:response to reactive oxygen species"/>
    <property type="evidence" value="ECO:0007669"/>
    <property type="project" value="TreeGrafter"/>
</dbReference>
<dbReference type="GO" id="GO:0042744">
    <property type="term" value="P:hydrogen peroxide catabolic process"/>
    <property type="evidence" value="ECO:0007669"/>
    <property type="project" value="TreeGrafter"/>
</dbReference>
<dbReference type="InterPro" id="IPR044831">
    <property type="entry name" value="Ccp1-like"/>
</dbReference>
<dbReference type="InterPro" id="IPR010255">
    <property type="entry name" value="Haem_peroxidase_sf"/>
</dbReference>
<evidence type="ECO:0000256" key="1">
    <source>
        <dbReference type="ARBA" id="ARBA00022559"/>
    </source>
</evidence>
<organism evidence="9 10">
    <name type="scientific">Armillaria novae-zelandiae</name>
    <dbReference type="NCBI Taxonomy" id="153914"/>
    <lineage>
        <taxon>Eukaryota</taxon>
        <taxon>Fungi</taxon>
        <taxon>Dikarya</taxon>
        <taxon>Basidiomycota</taxon>
        <taxon>Agaricomycotina</taxon>
        <taxon>Agaricomycetes</taxon>
        <taxon>Agaricomycetidae</taxon>
        <taxon>Agaricales</taxon>
        <taxon>Marasmiineae</taxon>
        <taxon>Physalacriaceae</taxon>
        <taxon>Armillaria</taxon>
    </lineage>
</organism>
<keyword evidence="1 7" id="KW-0575">Peroxidase</keyword>
<reference evidence="9" key="1">
    <citation type="submission" date="2023-06" db="EMBL/GenBank/DDBJ databases">
        <authorList>
            <consortium name="Lawrence Berkeley National Laboratory"/>
            <person name="Ahrendt S."/>
            <person name="Sahu N."/>
            <person name="Indic B."/>
            <person name="Wong-Bajracharya J."/>
            <person name="Merenyi Z."/>
            <person name="Ke H.-M."/>
            <person name="Monk M."/>
            <person name="Kocsube S."/>
            <person name="Drula E."/>
            <person name="Lipzen A."/>
            <person name="Balint B."/>
            <person name="Henrissat B."/>
            <person name="Andreopoulos B."/>
            <person name="Martin F.M."/>
            <person name="Harder C.B."/>
            <person name="Rigling D."/>
            <person name="Ford K.L."/>
            <person name="Foster G.D."/>
            <person name="Pangilinan J."/>
            <person name="Papanicolaou A."/>
            <person name="Barry K."/>
            <person name="LaButti K."/>
            <person name="Viragh M."/>
            <person name="Koriabine M."/>
            <person name="Yan M."/>
            <person name="Riley R."/>
            <person name="Champramary S."/>
            <person name="Plett K.L."/>
            <person name="Tsai I.J."/>
            <person name="Slot J."/>
            <person name="Sipos G."/>
            <person name="Plett J."/>
            <person name="Nagy L.G."/>
            <person name="Grigoriev I.V."/>
        </authorList>
    </citation>
    <scope>NUCLEOTIDE SEQUENCE</scope>
    <source>
        <strain evidence="9">ICMP 16352</strain>
    </source>
</reference>
<keyword evidence="10" id="KW-1185">Reference proteome</keyword>
<dbReference type="GO" id="GO:0034599">
    <property type="term" value="P:cellular response to oxidative stress"/>
    <property type="evidence" value="ECO:0007669"/>
    <property type="project" value="InterPro"/>
</dbReference>
<keyword evidence="2" id="KW-0349">Heme</keyword>
<dbReference type="EC" id="1.11.1.-" evidence="7"/>
<dbReference type="PRINTS" id="PR00458">
    <property type="entry name" value="PEROXIDASE"/>
</dbReference>
<dbReference type="GO" id="GO:0046872">
    <property type="term" value="F:metal ion binding"/>
    <property type="evidence" value="ECO:0007669"/>
    <property type="project" value="UniProtKB-UniRule"/>
</dbReference>
<dbReference type="Pfam" id="PF00141">
    <property type="entry name" value="peroxidase"/>
    <property type="match status" value="1"/>
</dbReference>